<dbReference type="EMBL" id="FNEJ01000059">
    <property type="protein sequence ID" value="SDJ59389.1"/>
    <property type="molecule type" value="Genomic_DNA"/>
</dbReference>
<organism evidence="1 2">
    <name type="scientific">Salipiger marinus</name>
    <dbReference type="NCBI Taxonomy" id="555512"/>
    <lineage>
        <taxon>Bacteria</taxon>
        <taxon>Pseudomonadati</taxon>
        <taxon>Pseudomonadota</taxon>
        <taxon>Alphaproteobacteria</taxon>
        <taxon>Rhodobacterales</taxon>
        <taxon>Roseobacteraceae</taxon>
        <taxon>Salipiger</taxon>
    </lineage>
</organism>
<sequence>MDVDPLSDEISDNFSSFLPYRNEIIELVRAIARGPDNLRFGDALHSVFEKLLPTFQATRDSGRYREFDFDNYRFFARELFLYASAILIEEGRVDLLEILLRKPYYDHVRAEYGGLEVISYVAFDYSDRLLEFRNSKLRLNLSAPDVSLLKERSVGTGIRFEQLMEADFVLFLRSNLHRGEMIRGWYPRTLSALEFGHRAFTIFARARSKRDLDVLLKILGVESRAPLDELLQSFADKSLKSPTLGRGWQDVDVPRLAGFSELGTQS</sequence>
<accession>A0A1G8V090</accession>
<dbReference type="AlphaFoldDB" id="A0A1G8V090"/>
<gene>
    <name evidence="1" type="ORF">SAMN04487993_10592</name>
</gene>
<dbReference type="STRING" id="555512.SAMN04487993_10592"/>
<keyword evidence="2" id="KW-1185">Reference proteome</keyword>
<dbReference type="Proteomes" id="UP000199093">
    <property type="component" value="Unassembled WGS sequence"/>
</dbReference>
<reference evidence="2" key="1">
    <citation type="submission" date="2016-10" db="EMBL/GenBank/DDBJ databases">
        <authorList>
            <person name="Varghese N."/>
            <person name="Submissions S."/>
        </authorList>
    </citation>
    <scope>NUCLEOTIDE SEQUENCE [LARGE SCALE GENOMIC DNA]</scope>
    <source>
        <strain evidence="2">DSM 26424</strain>
    </source>
</reference>
<evidence type="ECO:0000313" key="2">
    <source>
        <dbReference type="Proteomes" id="UP000199093"/>
    </source>
</evidence>
<protein>
    <submittedName>
        <fullName evidence="1">Uncharacterized protein</fullName>
    </submittedName>
</protein>
<name>A0A1G8V090_9RHOB</name>
<evidence type="ECO:0000313" key="1">
    <source>
        <dbReference type="EMBL" id="SDJ59389.1"/>
    </source>
</evidence>
<proteinExistence type="predicted"/>